<dbReference type="AlphaFoldDB" id="A0A7W6ZQK0"/>
<evidence type="ECO:0000313" key="2">
    <source>
        <dbReference type="Proteomes" id="UP000543836"/>
    </source>
</evidence>
<dbReference type="Proteomes" id="UP000543836">
    <property type="component" value="Unassembled WGS sequence"/>
</dbReference>
<organism evidence="1 2">
    <name type="scientific">Rhizobium leucaenae</name>
    <dbReference type="NCBI Taxonomy" id="29450"/>
    <lineage>
        <taxon>Bacteria</taxon>
        <taxon>Pseudomonadati</taxon>
        <taxon>Pseudomonadota</taxon>
        <taxon>Alphaproteobacteria</taxon>
        <taxon>Hyphomicrobiales</taxon>
        <taxon>Rhizobiaceae</taxon>
        <taxon>Rhizobium/Agrobacterium group</taxon>
        <taxon>Rhizobium</taxon>
    </lineage>
</organism>
<proteinExistence type="predicted"/>
<evidence type="ECO:0000313" key="1">
    <source>
        <dbReference type="EMBL" id="MBB4566500.1"/>
    </source>
</evidence>
<accession>A0A7W6ZQK0</accession>
<sequence>MKYGAMFICGLVACVMAMTVITRHMPGQDVSHSALFVHPNQN</sequence>
<comment type="caution">
    <text evidence="1">The sequence shown here is derived from an EMBL/GenBank/DDBJ whole genome shotgun (WGS) entry which is preliminary data.</text>
</comment>
<reference evidence="1 2" key="1">
    <citation type="submission" date="2020-08" db="EMBL/GenBank/DDBJ databases">
        <title>Genomic Encyclopedia of Type Strains, Phase IV (KMG-V): Genome sequencing to study the core and pangenomes of soil and plant-associated prokaryotes.</title>
        <authorList>
            <person name="Whitman W."/>
        </authorList>
    </citation>
    <scope>NUCLEOTIDE SEQUENCE [LARGE SCALE GENOMIC DNA]</scope>
    <source>
        <strain evidence="1 2">SEMIA 492</strain>
    </source>
</reference>
<gene>
    <name evidence="1" type="ORF">GGE60_000588</name>
</gene>
<dbReference type="EMBL" id="JACIIG010000001">
    <property type="protein sequence ID" value="MBB4566500.1"/>
    <property type="molecule type" value="Genomic_DNA"/>
</dbReference>
<protein>
    <submittedName>
        <fullName evidence="1">Uncharacterized protein</fullName>
    </submittedName>
</protein>
<keyword evidence="2" id="KW-1185">Reference proteome</keyword>
<name>A0A7W6ZQK0_9HYPH</name>